<comment type="caution">
    <text evidence="9">The sequence shown here is derived from an EMBL/GenBank/DDBJ whole genome shotgun (WGS) entry which is preliminary data.</text>
</comment>
<evidence type="ECO:0000256" key="7">
    <source>
        <dbReference type="SAM" id="MobiDB-lite"/>
    </source>
</evidence>
<dbReference type="InterPro" id="IPR012337">
    <property type="entry name" value="RNaseH-like_sf"/>
</dbReference>
<dbReference type="InterPro" id="IPR047021">
    <property type="entry name" value="REXO1/3/4-like"/>
</dbReference>
<dbReference type="EMBL" id="JAABOE010000022">
    <property type="protein sequence ID" value="KAF3185085.1"/>
    <property type="molecule type" value="Genomic_DNA"/>
</dbReference>
<dbReference type="GO" id="GO:0004527">
    <property type="term" value="F:exonuclease activity"/>
    <property type="evidence" value="ECO:0007669"/>
    <property type="project" value="UniProtKB-KW"/>
</dbReference>
<dbReference type="PANTHER" id="PTHR12801:SF115">
    <property type="entry name" value="FI18136P1-RELATED"/>
    <property type="match status" value="1"/>
</dbReference>
<feature type="compositionally biased region" description="Basic and acidic residues" evidence="7">
    <location>
        <begin position="177"/>
        <end position="189"/>
    </location>
</feature>
<keyword evidence="4" id="KW-0378">Hydrolase</keyword>
<evidence type="ECO:0000313" key="9">
    <source>
        <dbReference type="EMBL" id="KAF3185085.1"/>
    </source>
</evidence>
<dbReference type="Proteomes" id="UP000479691">
    <property type="component" value="Unassembled WGS sequence"/>
</dbReference>
<evidence type="ECO:0000256" key="5">
    <source>
        <dbReference type="ARBA" id="ARBA00022839"/>
    </source>
</evidence>
<accession>A0A7C8PZ99</accession>
<comment type="subcellular location">
    <subcellularLocation>
        <location evidence="1">Nucleus</location>
    </subcellularLocation>
</comment>
<feature type="compositionally biased region" description="Basic and acidic residues" evidence="7">
    <location>
        <begin position="125"/>
        <end position="148"/>
    </location>
</feature>
<dbReference type="GO" id="GO:0005634">
    <property type="term" value="C:nucleus"/>
    <property type="evidence" value="ECO:0007669"/>
    <property type="project" value="UniProtKB-SubCell"/>
</dbReference>
<dbReference type="CDD" id="cd06145">
    <property type="entry name" value="REX1_like"/>
    <property type="match status" value="1"/>
</dbReference>
<evidence type="ECO:0000256" key="2">
    <source>
        <dbReference type="ARBA" id="ARBA00006357"/>
    </source>
</evidence>
<feature type="compositionally biased region" description="Basic and acidic residues" evidence="7">
    <location>
        <begin position="96"/>
        <end position="109"/>
    </location>
</feature>
<keyword evidence="6" id="KW-0539">Nucleus</keyword>
<evidence type="ECO:0000256" key="4">
    <source>
        <dbReference type="ARBA" id="ARBA00022801"/>
    </source>
</evidence>
<keyword evidence="3" id="KW-0540">Nuclease</keyword>
<evidence type="ECO:0000259" key="8">
    <source>
        <dbReference type="SMART" id="SM00479"/>
    </source>
</evidence>
<dbReference type="InterPro" id="IPR036397">
    <property type="entry name" value="RNaseH_sf"/>
</dbReference>
<gene>
    <name evidence="9" type="ORF">TWF788_004906</name>
</gene>
<dbReference type="InterPro" id="IPR034922">
    <property type="entry name" value="REX1-like_exo"/>
</dbReference>
<dbReference type="Gene3D" id="3.30.420.10">
    <property type="entry name" value="Ribonuclease H-like superfamily/Ribonuclease H"/>
    <property type="match status" value="1"/>
</dbReference>
<name>A0A7C8PZ99_ORBOL</name>
<evidence type="ECO:0000256" key="3">
    <source>
        <dbReference type="ARBA" id="ARBA00022722"/>
    </source>
</evidence>
<comment type="similarity">
    <text evidence="2">Belongs to the REXO1/REXO3 family.</text>
</comment>
<evidence type="ECO:0000256" key="6">
    <source>
        <dbReference type="ARBA" id="ARBA00023242"/>
    </source>
</evidence>
<organism evidence="9 10">
    <name type="scientific">Orbilia oligospora</name>
    <name type="common">Nematode-trapping fungus</name>
    <name type="synonym">Arthrobotrys oligospora</name>
    <dbReference type="NCBI Taxonomy" id="2813651"/>
    <lineage>
        <taxon>Eukaryota</taxon>
        <taxon>Fungi</taxon>
        <taxon>Dikarya</taxon>
        <taxon>Ascomycota</taxon>
        <taxon>Pezizomycotina</taxon>
        <taxon>Orbiliomycetes</taxon>
        <taxon>Orbiliales</taxon>
        <taxon>Orbiliaceae</taxon>
        <taxon>Orbilia</taxon>
    </lineage>
</organism>
<dbReference type="AlphaFoldDB" id="A0A7C8PZ99"/>
<dbReference type="InterPro" id="IPR013520">
    <property type="entry name" value="Ribonucl_H"/>
</dbReference>
<keyword evidence="5" id="KW-0269">Exonuclease</keyword>
<evidence type="ECO:0000313" key="10">
    <source>
        <dbReference type="Proteomes" id="UP000479691"/>
    </source>
</evidence>
<protein>
    <recommendedName>
        <fullName evidence="8">Exonuclease domain-containing protein</fullName>
    </recommendedName>
</protein>
<feature type="compositionally biased region" description="Basic residues" evidence="7">
    <location>
        <begin position="1"/>
        <end position="14"/>
    </location>
</feature>
<dbReference type="GO" id="GO:0003676">
    <property type="term" value="F:nucleic acid binding"/>
    <property type="evidence" value="ECO:0007669"/>
    <property type="project" value="InterPro"/>
</dbReference>
<dbReference type="PANTHER" id="PTHR12801">
    <property type="entry name" value="RNA EXONUCLEASE REXO1 / RECO3 FAMILY MEMBER-RELATED"/>
    <property type="match status" value="1"/>
</dbReference>
<proteinExistence type="inferred from homology"/>
<reference evidence="9 10" key="1">
    <citation type="submission" date="2019-06" db="EMBL/GenBank/DDBJ databases">
        <authorList>
            <person name="Palmer J.M."/>
        </authorList>
    </citation>
    <scope>NUCLEOTIDE SEQUENCE [LARGE SCALE GENOMIC DNA]</scope>
    <source>
        <strain evidence="9 10">TWF788</strain>
    </source>
</reference>
<dbReference type="FunFam" id="3.30.420.10:FF:000019">
    <property type="entry name" value="RNA exonuclease NEF-sp"/>
    <property type="match status" value="1"/>
</dbReference>
<feature type="compositionally biased region" description="Polar residues" evidence="7">
    <location>
        <begin position="41"/>
        <end position="51"/>
    </location>
</feature>
<dbReference type="SUPFAM" id="SSF53098">
    <property type="entry name" value="Ribonuclease H-like"/>
    <property type="match status" value="1"/>
</dbReference>
<dbReference type="SMART" id="SM00479">
    <property type="entry name" value="EXOIII"/>
    <property type="match status" value="1"/>
</dbReference>
<dbReference type="Pfam" id="PF00929">
    <property type="entry name" value="RNase_T"/>
    <property type="match status" value="1"/>
</dbReference>
<feature type="region of interest" description="Disordered" evidence="7">
    <location>
        <begin position="1"/>
        <end position="211"/>
    </location>
</feature>
<sequence>MGKKNKRKTSRGKRKLEAPDEEDKALSPLPLLPSFDDIPTFTIQSHTPSQEKSARKRSAGDISDAEEPSKEDSSSNPAKRHCSSNEDIPKGVSGDTVKDTTEDAHRDSDSDPEGQQRAPIKRRGEKSPLADPARRFRSSNEEISKNQDEDLEDWQQVPVKKRKGENTSPSPTKRQRSSNEDTPKEVSGEKDEDSEGWQHVPVRRKKGEVPNRGKSYPEIVVSSQRIHTWTRISDLQGLALHLLSFDAPPQWLHIKNKSAIRRAVYLYVPGLSMDLFDRRTPLISKASVDEEPPIRHSTLGEFFPWSLTENPLPKPLGELSDIFTHVLPVRAGGDGSKVFSPVYNMLNIPVEADPKKKNQKRNNRREARLKISDLLLSTEDLIENEYPIHSSQIPEDHPPLTDQEGWVETSLTDLPPRNNEAGSTLEGYKVYSLDCEMVKTSVRPSTESSTESSTECSTESSLARVSLISWDGDVVFDSLVKPSEPVVDYLTPFSGITEAMLRDVTTTRADIQNKLKELVDGNTILIGQSLNSDLNALRMRHPWIVDTSVIYDHPRGKPMKPSLKWLTNKFLKKEIQIRGAQGHDSIEDSKACLDLVKLKLEKGKEFGSTAANFESIFTKLAASKPAKTGAVIDYGDVQKKFGTVAQFTKRGNDDDQIVEGVLKAANGDDISGIAPVDFTWAQLRDLNTTRGWHNSYQKFITEMNTKMITANSPPITIPEKPTPLEGEELGKVVEETVGRIKKIYDGLPKCSVLVVYGGTGDPVEMGRLNAMQAVYRKEYKVKKWDECSVKWTDKEVQELKKAVEEARKGVALLAVK</sequence>
<evidence type="ECO:0000256" key="1">
    <source>
        <dbReference type="ARBA" id="ARBA00004123"/>
    </source>
</evidence>
<feature type="domain" description="Exonuclease" evidence="8">
    <location>
        <begin position="429"/>
        <end position="605"/>
    </location>
</feature>